<dbReference type="Pfam" id="PF04783">
    <property type="entry name" value="DUF630"/>
    <property type="match status" value="1"/>
</dbReference>
<dbReference type="AlphaFoldDB" id="A0AAP0GMK3"/>
<feature type="domain" description="DUF632" evidence="3">
    <location>
        <begin position="190"/>
        <end position="497"/>
    </location>
</feature>
<sequence length="625" mass="70100">MGCYYSRFERKEMVSRCKARRRYMKQFVKARNSFAASHNMYLRSLRATGAALLQFATSEPPLHHHKPPSVIPPPPPSPPPPPPMSPISETWTTSTTATSSTPLPPPPPPPPSSTWDFWDPFMPMLERVETVRQDEWEDASTTAPSETVLTTAASVAAPPSSVTGVSKVTGSSNHTPRELPVVVSGKSKDLMEIIKELDEYFLRAADSGGKLSALLEVPACTFPDQTSGKINGNGKSLNPFFCSWNSSQRFNGLMKFDCDGMTGIGTVDGVTIPGSHCSTVERLYEWEKKLYEEVKNAESLKIEHEKKAEQVRKMELKRGDYVKIEKAKKEVKKLESRIVVSAQAIESTSQEIIKLRESELYPQLVELVKGLMCMWRSLYESHQVQMHIVQQLKYINNADLSTDATTEIHRQSTLQLELEVQQWHLSFCNLIKSQRDYIQSLTGWLRLSLFQFSKNLSTQTKQDSAIYTLCEEWQLAADNAPDKVASEGINALLTVVHAIVVQQGDEQKQKRRLDSFSKELEKKTAELRSLESRYGSGAMSGKTGRAADKRAKVEALRVKAEEEKGKYEKSVGVTRAMTLNNLQMGLPHVFQAVTGFANVWTHAFESVCNQANILREVHDVKSLMN</sequence>
<feature type="domain" description="DUF630" evidence="4">
    <location>
        <begin position="1"/>
        <end position="59"/>
    </location>
</feature>
<dbReference type="Pfam" id="PF04782">
    <property type="entry name" value="DUF632"/>
    <property type="match status" value="1"/>
</dbReference>
<feature type="compositionally biased region" description="Pro residues" evidence="2">
    <location>
        <begin position="102"/>
        <end position="112"/>
    </location>
</feature>
<dbReference type="InterPro" id="IPR006868">
    <property type="entry name" value="DUF630"/>
</dbReference>
<feature type="compositionally biased region" description="Pro residues" evidence="2">
    <location>
        <begin position="69"/>
        <end position="85"/>
    </location>
</feature>
<dbReference type="Proteomes" id="UP001408789">
    <property type="component" value="Unassembled WGS sequence"/>
</dbReference>
<evidence type="ECO:0000259" key="3">
    <source>
        <dbReference type="Pfam" id="PF04782"/>
    </source>
</evidence>
<keyword evidence="1" id="KW-0175">Coiled coil</keyword>
<keyword evidence="6" id="KW-1185">Reference proteome</keyword>
<feature type="compositionally biased region" description="Low complexity" evidence="2">
    <location>
        <begin position="86"/>
        <end position="101"/>
    </location>
</feature>
<feature type="region of interest" description="Disordered" evidence="2">
    <location>
        <begin position="153"/>
        <end position="174"/>
    </location>
</feature>
<evidence type="ECO:0000256" key="2">
    <source>
        <dbReference type="SAM" id="MobiDB-lite"/>
    </source>
</evidence>
<feature type="region of interest" description="Disordered" evidence="2">
    <location>
        <begin position="59"/>
        <end position="116"/>
    </location>
</feature>
<evidence type="ECO:0008006" key="7">
    <source>
        <dbReference type="Google" id="ProtNLM"/>
    </source>
</evidence>
<organism evidence="5 6">
    <name type="scientific">Deinandra increscens subsp. villosa</name>
    <dbReference type="NCBI Taxonomy" id="3103831"/>
    <lineage>
        <taxon>Eukaryota</taxon>
        <taxon>Viridiplantae</taxon>
        <taxon>Streptophyta</taxon>
        <taxon>Embryophyta</taxon>
        <taxon>Tracheophyta</taxon>
        <taxon>Spermatophyta</taxon>
        <taxon>Magnoliopsida</taxon>
        <taxon>eudicotyledons</taxon>
        <taxon>Gunneridae</taxon>
        <taxon>Pentapetalae</taxon>
        <taxon>asterids</taxon>
        <taxon>campanulids</taxon>
        <taxon>Asterales</taxon>
        <taxon>Asteraceae</taxon>
        <taxon>Asteroideae</taxon>
        <taxon>Heliantheae alliance</taxon>
        <taxon>Madieae</taxon>
        <taxon>Madiinae</taxon>
        <taxon>Deinandra</taxon>
    </lineage>
</organism>
<feature type="coiled-coil region" evidence="1">
    <location>
        <begin position="506"/>
        <end position="566"/>
    </location>
</feature>
<feature type="compositionally biased region" description="Low complexity" evidence="2">
    <location>
        <begin position="153"/>
        <end position="172"/>
    </location>
</feature>
<evidence type="ECO:0000259" key="4">
    <source>
        <dbReference type="Pfam" id="PF04783"/>
    </source>
</evidence>
<reference evidence="5 6" key="1">
    <citation type="submission" date="2024-04" db="EMBL/GenBank/DDBJ databases">
        <title>The reference genome of an endangered Asteraceae, Deinandra increscens subsp. villosa, native to the Central Coast of California.</title>
        <authorList>
            <person name="Guilliams M."/>
            <person name="Hasenstab-Lehman K."/>
            <person name="Meyer R."/>
            <person name="Mcevoy S."/>
        </authorList>
    </citation>
    <scope>NUCLEOTIDE SEQUENCE [LARGE SCALE GENOMIC DNA]</scope>
    <source>
        <tissue evidence="5">Leaf</tissue>
    </source>
</reference>
<evidence type="ECO:0000313" key="5">
    <source>
        <dbReference type="EMBL" id="KAK9053952.1"/>
    </source>
</evidence>
<dbReference type="InterPro" id="IPR006867">
    <property type="entry name" value="DUF632"/>
</dbReference>
<protein>
    <recommendedName>
        <fullName evidence="7">DUF632 domain-containing protein</fullName>
    </recommendedName>
</protein>
<comment type="caution">
    <text evidence="5">The sequence shown here is derived from an EMBL/GenBank/DDBJ whole genome shotgun (WGS) entry which is preliminary data.</text>
</comment>
<gene>
    <name evidence="5" type="ORF">SSX86_025027</name>
</gene>
<dbReference type="PANTHER" id="PTHR21450">
    <property type="entry name" value="PROTEIN ALTERED PHOSPHATE STARVATION RESPONSE 1"/>
    <property type="match status" value="1"/>
</dbReference>
<dbReference type="PANTHER" id="PTHR21450:SF23">
    <property type="entry name" value="PROTEIN ALTERED PHOSPHATE STARVATION RESPONSE 1"/>
    <property type="match status" value="1"/>
</dbReference>
<proteinExistence type="predicted"/>
<evidence type="ECO:0000256" key="1">
    <source>
        <dbReference type="SAM" id="Coils"/>
    </source>
</evidence>
<accession>A0AAP0GMK3</accession>
<name>A0AAP0GMK3_9ASTR</name>
<dbReference type="EMBL" id="JBCNJP010000025">
    <property type="protein sequence ID" value="KAK9053952.1"/>
    <property type="molecule type" value="Genomic_DNA"/>
</dbReference>
<evidence type="ECO:0000313" key="6">
    <source>
        <dbReference type="Proteomes" id="UP001408789"/>
    </source>
</evidence>
<feature type="coiled-coil region" evidence="1">
    <location>
        <begin position="287"/>
        <end position="344"/>
    </location>
</feature>